<evidence type="ECO:0000313" key="4">
    <source>
        <dbReference type="Proteomes" id="UP000030023"/>
    </source>
</evidence>
<feature type="non-terminal residue" evidence="3">
    <location>
        <position position="1"/>
    </location>
</feature>
<evidence type="ECO:0000256" key="1">
    <source>
        <dbReference type="SAM" id="MobiDB-lite"/>
    </source>
</evidence>
<keyword evidence="4" id="KW-1185">Reference proteome</keyword>
<dbReference type="EMBL" id="AXCV01000656">
    <property type="protein sequence ID" value="KGO19482.1"/>
    <property type="molecule type" value="Genomic_DNA"/>
</dbReference>
<reference evidence="3 4" key="1">
    <citation type="journal article" date="2014" name="Antonie Van Leeuwenhoek">
        <title>Oenococcus alcoholitolerans sp. nov., a lactic acid bacteria isolated from cachaca and ethanol fermentation processes.</title>
        <authorList>
            <person name="Badotti F."/>
            <person name="Moreira A.P."/>
            <person name="Tonon L.A."/>
            <person name="de Lucena B.T."/>
            <person name="Gomes Fde C."/>
            <person name="Kruger R."/>
            <person name="Thompson C.C."/>
            <person name="de Morais M.A.Jr."/>
            <person name="Rosa C.A."/>
            <person name="Thompson F.L."/>
        </authorList>
    </citation>
    <scope>NUCLEOTIDE SEQUENCE [LARGE SCALE GENOMIC DNA]</scope>
    <source>
        <strain evidence="3 4">UFRJ-M7.2.18</strain>
    </source>
</reference>
<gene>
    <name evidence="3" type="ORF">Q757_10170</name>
</gene>
<dbReference type="Proteomes" id="UP000030023">
    <property type="component" value="Unassembled WGS sequence"/>
</dbReference>
<feature type="domain" description="Soluble ligand binding" evidence="2">
    <location>
        <begin position="2"/>
        <end position="43"/>
    </location>
</feature>
<accession>A0ABR4XPP1</accession>
<sequence>DVKGSVSYPQVVEVKEGDIVQKAINLAGGTNSVADLNQLNLAEKLIPNQVVYVPFKSEKIPEQFLTKAKNIENEDTSDNSSGSKKSHRY</sequence>
<feature type="region of interest" description="Disordered" evidence="1">
    <location>
        <begin position="66"/>
        <end position="89"/>
    </location>
</feature>
<evidence type="ECO:0000259" key="2">
    <source>
        <dbReference type="Pfam" id="PF10531"/>
    </source>
</evidence>
<name>A0ABR4XPP1_9LACO</name>
<protein>
    <recommendedName>
        <fullName evidence="2">Soluble ligand binding domain-containing protein</fullName>
    </recommendedName>
</protein>
<organism evidence="3 4">
    <name type="scientific">Oenococcus alcoholitolerans</name>
    <dbReference type="NCBI Taxonomy" id="931074"/>
    <lineage>
        <taxon>Bacteria</taxon>
        <taxon>Bacillati</taxon>
        <taxon>Bacillota</taxon>
        <taxon>Bacilli</taxon>
        <taxon>Lactobacillales</taxon>
        <taxon>Lactobacillaceae</taxon>
        <taxon>Oenococcus</taxon>
    </lineage>
</organism>
<comment type="caution">
    <text evidence="3">The sequence shown here is derived from an EMBL/GenBank/DDBJ whole genome shotgun (WGS) entry which is preliminary data.</text>
</comment>
<dbReference type="InterPro" id="IPR019554">
    <property type="entry name" value="Soluble_ligand-bd"/>
</dbReference>
<proteinExistence type="predicted"/>
<dbReference type="Pfam" id="PF10531">
    <property type="entry name" value="SLBB"/>
    <property type="match status" value="1"/>
</dbReference>
<evidence type="ECO:0000313" key="3">
    <source>
        <dbReference type="EMBL" id="KGO19482.1"/>
    </source>
</evidence>